<evidence type="ECO:0000313" key="2">
    <source>
        <dbReference type="EMBL" id="OOC55823.1"/>
    </source>
</evidence>
<accession>A0A1V3C552</accession>
<proteinExistence type="predicted"/>
<sequence length="106" mass="11479">MTSPAPQPLPAFDVVLRGFHRHQVDGLIDRVNFTLATLTGAPVFTDAAIPIAGLPPEQNPDPITAQELRAATLDLVLRGYDRSQVSYVLSDLAERLDDAESRTARG</sequence>
<gene>
    <name evidence="1" type="ORF">HNR06_001918</name>
    <name evidence="2" type="ORF">NOSIN_19960</name>
</gene>
<organism evidence="2 3">
    <name type="scientific">Nocardiopsis sinuspersici</name>
    <dbReference type="NCBI Taxonomy" id="501010"/>
    <lineage>
        <taxon>Bacteria</taxon>
        <taxon>Bacillati</taxon>
        <taxon>Actinomycetota</taxon>
        <taxon>Actinomycetes</taxon>
        <taxon>Streptosporangiales</taxon>
        <taxon>Nocardiopsidaceae</taxon>
        <taxon>Nocardiopsis</taxon>
    </lineage>
</organism>
<dbReference type="EMBL" id="MCOK01000001">
    <property type="protein sequence ID" value="OOC55823.1"/>
    <property type="molecule type" value="Genomic_DNA"/>
</dbReference>
<dbReference type="OrthoDB" id="5198800at2"/>
<reference evidence="1 4" key="3">
    <citation type="submission" date="2020-07" db="EMBL/GenBank/DDBJ databases">
        <title>Sequencing the genomes of 1000 actinobacteria strains.</title>
        <authorList>
            <person name="Klenk H.-P."/>
        </authorList>
    </citation>
    <scope>NUCLEOTIDE SEQUENCE [LARGE SCALE GENOMIC DNA]</scope>
    <source>
        <strain evidence="1 4">DSM 45278</strain>
    </source>
</reference>
<evidence type="ECO:0000313" key="4">
    <source>
        <dbReference type="Proteomes" id="UP000584931"/>
    </source>
</evidence>
<dbReference type="EMBL" id="JACCHL010000001">
    <property type="protein sequence ID" value="NYH52329.1"/>
    <property type="molecule type" value="Genomic_DNA"/>
</dbReference>
<evidence type="ECO:0000313" key="1">
    <source>
        <dbReference type="EMBL" id="NYH52329.1"/>
    </source>
</evidence>
<dbReference type="AlphaFoldDB" id="A0A1V3C552"/>
<name>A0A1V3C552_9ACTN</name>
<dbReference type="Proteomes" id="UP000189004">
    <property type="component" value="Unassembled WGS sequence"/>
</dbReference>
<protein>
    <submittedName>
        <fullName evidence="1">DivIVA domain-containing protein</fullName>
    </submittedName>
</protein>
<dbReference type="STRING" id="501010.NOSIN_19960"/>
<dbReference type="RefSeq" id="WP_077692255.1">
    <property type="nucleotide sequence ID" value="NZ_JACCHL010000001.1"/>
</dbReference>
<reference evidence="3" key="2">
    <citation type="submission" date="2016-08" db="EMBL/GenBank/DDBJ databases">
        <authorList>
            <person name="Tokovenko B."/>
            <person name="Kalinowski J."/>
        </authorList>
    </citation>
    <scope>NUCLEOTIDE SEQUENCE [LARGE SCALE GENOMIC DNA]</scope>
    <source>
        <strain evidence="3">UTMC102</strain>
    </source>
</reference>
<comment type="caution">
    <text evidence="2">The sequence shown here is derived from an EMBL/GenBank/DDBJ whole genome shotgun (WGS) entry which is preliminary data.</text>
</comment>
<evidence type="ECO:0000313" key="3">
    <source>
        <dbReference type="Proteomes" id="UP000189004"/>
    </source>
</evidence>
<reference evidence="2" key="1">
    <citation type="submission" date="2016-08" db="EMBL/GenBank/DDBJ databases">
        <authorList>
            <person name="Seilhamer J.J."/>
        </authorList>
    </citation>
    <scope>NUCLEOTIDE SEQUENCE [LARGE SCALE GENOMIC DNA]</scope>
    <source>
        <strain evidence="2">UTMC102</strain>
    </source>
</reference>
<accession>A0A7Y9XAQ5</accession>
<dbReference type="Proteomes" id="UP000584931">
    <property type="component" value="Unassembled WGS sequence"/>
</dbReference>
<keyword evidence="3" id="KW-1185">Reference proteome</keyword>